<dbReference type="STRING" id="869211.Spith_1572"/>
<sequence>MGGKISRFLFAGASLVCALSVWAVYVLTSFPSLPEVGDAAPLSSTFPSPSQSEGAFSAATSLANVEALARLFPSARSPAATPGPRKSAEESSSPSLPIVEEGVSFLGVVQDKEGMNYFFKNTRSGHIYRVTPRGGGDARLVKEGDGWFILEIDGTLYKVER</sequence>
<name>G0GAT7_WINT7</name>
<proteinExistence type="predicted"/>
<evidence type="ECO:0000313" key="2">
    <source>
        <dbReference type="EMBL" id="AEJ61833.1"/>
    </source>
</evidence>
<feature type="region of interest" description="Disordered" evidence="1">
    <location>
        <begin position="75"/>
        <end position="95"/>
    </location>
</feature>
<evidence type="ECO:0000256" key="1">
    <source>
        <dbReference type="SAM" id="MobiDB-lite"/>
    </source>
</evidence>
<accession>G0GAT7</accession>
<reference evidence="2 3" key="1">
    <citation type="submission" date="2011-06" db="EMBL/GenBank/DDBJ databases">
        <title>The complete genome of Spirochaeta thermophila DSM 6578.</title>
        <authorList>
            <consortium name="US DOE Joint Genome Institute (JGI-PGF)"/>
            <person name="Lucas S."/>
            <person name="Lapidus A."/>
            <person name="Bruce D."/>
            <person name="Goodwin L."/>
            <person name="Pitluck S."/>
            <person name="Peters L."/>
            <person name="Kyrpides N."/>
            <person name="Mavromatis K."/>
            <person name="Ivanova N."/>
            <person name="Mikailova N."/>
            <person name="Pagani I."/>
            <person name="Chertkov O."/>
            <person name="Detter J.C."/>
            <person name="Tapia R."/>
            <person name="Han C."/>
            <person name="Land M."/>
            <person name="Hauser L."/>
            <person name="Markowitz V."/>
            <person name="Cheng J.-F."/>
            <person name="Hugenholtz P."/>
            <person name="Woyke T."/>
            <person name="Wu D."/>
            <person name="Spring S."/>
            <person name="Merkhoffer B."/>
            <person name="Schneider S."/>
            <person name="Klenk H.-P."/>
            <person name="Eisen J.A."/>
        </authorList>
    </citation>
    <scope>NUCLEOTIDE SEQUENCE [LARGE SCALE GENOMIC DNA]</scope>
    <source>
        <strain evidence="3">ATCC 700085 / DSM 6578 / Z-1203</strain>
    </source>
</reference>
<dbReference type="Proteomes" id="UP000007254">
    <property type="component" value="Chromosome"/>
</dbReference>
<evidence type="ECO:0000313" key="3">
    <source>
        <dbReference type="Proteomes" id="UP000007254"/>
    </source>
</evidence>
<keyword evidence="3" id="KW-1185">Reference proteome</keyword>
<dbReference type="EMBL" id="CP002903">
    <property type="protein sequence ID" value="AEJ61833.1"/>
    <property type="molecule type" value="Genomic_DNA"/>
</dbReference>
<protein>
    <submittedName>
        <fullName evidence="2">Uncharacterized protein</fullName>
    </submittedName>
</protein>
<organism evidence="2 3">
    <name type="scientific">Winmispira thermophila (strain ATCC 700085 / DSM 6578 / Z-1203)</name>
    <name type="common">Spirochaeta thermophila</name>
    <dbReference type="NCBI Taxonomy" id="869211"/>
    <lineage>
        <taxon>Bacteria</taxon>
        <taxon>Pseudomonadati</taxon>
        <taxon>Spirochaetota</taxon>
        <taxon>Spirochaetia</taxon>
        <taxon>Winmispirales</taxon>
        <taxon>Winmispiraceae</taxon>
        <taxon>Winmispira</taxon>
    </lineage>
</organism>
<gene>
    <name evidence="2" type="ordered locus">Spith_1572</name>
</gene>
<dbReference type="HOGENOM" id="CLU_1642676_0_0_12"/>
<dbReference type="AlphaFoldDB" id="G0GAT7"/>
<dbReference type="KEGG" id="stq:Spith_1572"/>